<evidence type="ECO:0000313" key="3">
    <source>
        <dbReference type="Proteomes" id="UP001528040"/>
    </source>
</evidence>
<dbReference type="EMBL" id="JAQIIO010000007">
    <property type="protein sequence ID" value="MDA5095063.1"/>
    <property type="molecule type" value="Genomic_DNA"/>
</dbReference>
<feature type="transmembrane region" description="Helical" evidence="1">
    <location>
        <begin position="12"/>
        <end position="33"/>
    </location>
</feature>
<dbReference type="Proteomes" id="UP001528040">
    <property type="component" value="Unassembled WGS sequence"/>
</dbReference>
<name>A0ABT4W3G0_9RHOB</name>
<keyword evidence="3" id="KW-1185">Reference proteome</keyword>
<accession>A0ABT4W3G0</accession>
<protein>
    <submittedName>
        <fullName evidence="2">Uncharacterized protein</fullName>
    </submittedName>
</protein>
<organism evidence="2 3">
    <name type="scientific">Aliiroseovarius salicola</name>
    <dbReference type="NCBI Taxonomy" id="3009082"/>
    <lineage>
        <taxon>Bacteria</taxon>
        <taxon>Pseudomonadati</taxon>
        <taxon>Pseudomonadota</taxon>
        <taxon>Alphaproteobacteria</taxon>
        <taxon>Rhodobacterales</taxon>
        <taxon>Paracoccaceae</taxon>
        <taxon>Aliiroseovarius</taxon>
    </lineage>
</organism>
<evidence type="ECO:0000313" key="2">
    <source>
        <dbReference type="EMBL" id="MDA5095063.1"/>
    </source>
</evidence>
<sequence length="142" mass="15961">MRDYPMYQMFQYVFAIVAVVVIPTVSMLSYYAWTGDPSLRPLAASVDRLRGYFVGSDDILIEVYWGEHVRSVVSQSDVKHKLRSAFLSKGINAHVVIRPHSGSSGIQVSYRVGMSEFGPMHLTETPRAVQSVVEAYRMAQKS</sequence>
<reference evidence="2 3" key="1">
    <citation type="submission" date="2023-01" db="EMBL/GenBank/DDBJ databases">
        <authorList>
            <person name="Yoon J.-W."/>
        </authorList>
    </citation>
    <scope>NUCLEOTIDE SEQUENCE [LARGE SCALE GENOMIC DNA]</scope>
    <source>
        <strain evidence="2 3">KMU-50</strain>
    </source>
</reference>
<keyword evidence="1" id="KW-0472">Membrane</keyword>
<comment type="caution">
    <text evidence="2">The sequence shown here is derived from an EMBL/GenBank/DDBJ whole genome shotgun (WGS) entry which is preliminary data.</text>
</comment>
<evidence type="ECO:0000256" key="1">
    <source>
        <dbReference type="SAM" id="Phobius"/>
    </source>
</evidence>
<gene>
    <name evidence="2" type="ORF">O2N63_13315</name>
</gene>
<dbReference type="RefSeq" id="WP_271054772.1">
    <property type="nucleotide sequence ID" value="NZ_JAQIIO010000007.1"/>
</dbReference>
<keyword evidence="1" id="KW-1133">Transmembrane helix</keyword>
<proteinExistence type="predicted"/>
<keyword evidence="1" id="KW-0812">Transmembrane</keyword>